<accession>A0A5P0YZZ4</accession>
<dbReference type="AlphaFoldDB" id="A0A5P0YZZ4"/>
<sequence>MSAMLSKAWSVRGRRAGGKEVAGRRLYTARAELVLALPAHRPLAGAVVKPDPLQLVAAAMAQVDSARGESAEVVIDLVPISGDEVAARRRRLVRRGQRRGRAAYGEALGPGAA</sequence>
<keyword evidence="2" id="KW-1185">Reference proteome</keyword>
<feature type="non-terminal residue" evidence="1">
    <location>
        <position position="113"/>
    </location>
</feature>
<evidence type="ECO:0000313" key="2">
    <source>
        <dbReference type="Proteomes" id="UP000320857"/>
    </source>
</evidence>
<evidence type="ECO:0000313" key="1">
    <source>
        <dbReference type="EMBL" id="MQS05552.1"/>
    </source>
</evidence>
<dbReference type="Proteomes" id="UP000320857">
    <property type="component" value="Unassembled WGS sequence"/>
</dbReference>
<comment type="caution">
    <text evidence="1">The sequence shown here is derived from an EMBL/GenBank/DDBJ whole genome shotgun (WGS) entry which is preliminary data.</text>
</comment>
<name>A0A5P0YZZ4_9ACTN</name>
<protein>
    <submittedName>
        <fullName evidence="1">Uncharacterized protein</fullName>
    </submittedName>
</protein>
<gene>
    <name evidence="1" type="ORF">FNX44_027730</name>
</gene>
<reference evidence="1 2" key="1">
    <citation type="submission" date="2019-10" db="EMBL/GenBank/DDBJ databases">
        <title>Streptomyces sp. nov., a novel actinobacterium isolated from alkaline environment.</title>
        <authorList>
            <person name="Golinska P."/>
        </authorList>
    </citation>
    <scope>NUCLEOTIDE SEQUENCE [LARGE SCALE GENOMIC DNA]</scope>
    <source>
        <strain evidence="1 2">OF1</strain>
    </source>
</reference>
<proteinExistence type="predicted"/>
<dbReference type="EMBL" id="VJYK02000695">
    <property type="protein sequence ID" value="MQS05552.1"/>
    <property type="molecule type" value="Genomic_DNA"/>
</dbReference>
<organism evidence="1 2">
    <name type="scientific">Streptomyces alkaliterrae</name>
    <dbReference type="NCBI Taxonomy" id="2213162"/>
    <lineage>
        <taxon>Bacteria</taxon>
        <taxon>Bacillati</taxon>
        <taxon>Actinomycetota</taxon>
        <taxon>Actinomycetes</taxon>
        <taxon>Kitasatosporales</taxon>
        <taxon>Streptomycetaceae</taxon>
        <taxon>Streptomyces</taxon>
    </lineage>
</organism>